<dbReference type="InterPro" id="IPR015615">
    <property type="entry name" value="TGF-beta-rel"/>
</dbReference>
<dbReference type="InParanoid" id="E2B8X2"/>
<keyword evidence="6" id="KW-1015">Disulfide bond</keyword>
<keyword evidence="5 8" id="KW-0339">Growth factor</keyword>
<comment type="similarity">
    <text evidence="2 8">Belongs to the TGF-beta family.</text>
</comment>
<evidence type="ECO:0000256" key="7">
    <source>
        <dbReference type="ARBA" id="ARBA00023180"/>
    </source>
</evidence>
<name>E2B8X2_HARSA</name>
<dbReference type="SMART" id="SM00204">
    <property type="entry name" value="TGFB"/>
    <property type="match status" value="1"/>
</dbReference>
<dbReference type="SUPFAM" id="SSF57501">
    <property type="entry name" value="Cystine-knot cytokines"/>
    <property type="match status" value="1"/>
</dbReference>
<proteinExistence type="inferred from homology"/>
<dbReference type="AlphaFoldDB" id="E2B8X2"/>
<dbReference type="FunFam" id="2.10.90.10:FF:000001">
    <property type="entry name" value="Bone morphogenetic protein 4"/>
    <property type="match status" value="1"/>
</dbReference>
<evidence type="ECO:0000256" key="3">
    <source>
        <dbReference type="ARBA" id="ARBA00022525"/>
    </source>
</evidence>
<feature type="domain" description="TGF-beta family profile" evidence="10">
    <location>
        <begin position="232"/>
        <end position="361"/>
    </location>
</feature>
<gene>
    <name evidence="11" type="ORF">EAI_14204</name>
</gene>
<dbReference type="STRING" id="610380.E2B8X2"/>
<accession>E2B8X2</accession>
<dbReference type="PANTHER" id="PTHR11848">
    <property type="entry name" value="TGF-BETA FAMILY"/>
    <property type="match status" value="1"/>
</dbReference>
<keyword evidence="4" id="KW-0732">Signal</keyword>
<evidence type="ECO:0000256" key="4">
    <source>
        <dbReference type="ARBA" id="ARBA00022729"/>
    </source>
</evidence>
<evidence type="ECO:0000259" key="10">
    <source>
        <dbReference type="PROSITE" id="PS51362"/>
    </source>
</evidence>
<feature type="region of interest" description="Disordered" evidence="9">
    <location>
        <begin position="50"/>
        <end position="71"/>
    </location>
</feature>
<dbReference type="GO" id="GO:0005615">
    <property type="term" value="C:extracellular space"/>
    <property type="evidence" value="ECO:0007669"/>
    <property type="project" value="TreeGrafter"/>
</dbReference>
<dbReference type="GO" id="GO:0008083">
    <property type="term" value="F:growth factor activity"/>
    <property type="evidence" value="ECO:0007669"/>
    <property type="project" value="UniProtKB-KW"/>
</dbReference>
<feature type="region of interest" description="Disordered" evidence="9">
    <location>
        <begin position="214"/>
        <end position="242"/>
    </location>
</feature>
<evidence type="ECO:0000256" key="2">
    <source>
        <dbReference type="ARBA" id="ARBA00006656"/>
    </source>
</evidence>
<evidence type="ECO:0000256" key="1">
    <source>
        <dbReference type="ARBA" id="ARBA00004613"/>
    </source>
</evidence>
<dbReference type="Gene3D" id="2.10.90.10">
    <property type="entry name" value="Cystine-knot cytokines"/>
    <property type="match status" value="1"/>
</dbReference>
<feature type="compositionally biased region" description="Low complexity" evidence="9">
    <location>
        <begin position="50"/>
        <end position="60"/>
    </location>
</feature>
<evidence type="ECO:0000256" key="5">
    <source>
        <dbReference type="ARBA" id="ARBA00023030"/>
    </source>
</evidence>
<dbReference type="KEGG" id="hst:105192395"/>
<dbReference type="OMA" id="YGYEDMV"/>
<evidence type="ECO:0000256" key="9">
    <source>
        <dbReference type="SAM" id="MobiDB-lite"/>
    </source>
</evidence>
<keyword evidence="12" id="KW-1185">Reference proteome</keyword>
<protein>
    <submittedName>
        <fullName evidence="11">Bone morphogenetic protein 10</fullName>
    </submittedName>
</protein>
<keyword evidence="3" id="KW-0964">Secreted</keyword>
<evidence type="ECO:0000313" key="12">
    <source>
        <dbReference type="Proteomes" id="UP000008237"/>
    </source>
</evidence>
<keyword evidence="7" id="KW-0325">Glycoprotein</keyword>
<dbReference type="PROSITE" id="PS51362">
    <property type="entry name" value="TGF_BETA_2"/>
    <property type="match status" value="1"/>
</dbReference>
<dbReference type="Pfam" id="PF00019">
    <property type="entry name" value="TGF_beta"/>
    <property type="match status" value="1"/>
</dbReference>
<reference evidence="11 12" key="1">
    <citation type="journal article" date="2010" name="Science">
        <title>Genomic comparison of the ants Camponotus floridanus and Harpegnathos saltator.</title>
        <authorList>
            <person name="Bonasio R."/>
            <person name="Zhang G."/>
            <person name="Ye C."/>
            <person name="Mutti N.S."/>
            <person name="Fang X."/>
            <person name="Qin N."/>
            <person name="Donahue G."/>
            <person name="Yang P."/>
            <person name="Li Q."/>
            <person name="Li C."/>
            <person name="Zhang P."/>
            <person name="Huang Z."/>
            <person name="Berger S.L."/>
            <person name="Reinberg D."/>
            <person name="Wang J."/>
            <person name="Liebig J."/>
        </authorList>
    </citation>
    <scope>NUCLEOTIDE SEQUENCE [LARGE SCALE GENOMIC DNA]</scope>
    <source>
        <strain evidence="11 12">R22 G/1</strain>
    </source>
</reference>
<dbReference type="PANTHER" id="PTHR11848:SF307">
    <property type="entry name" value="BONE MORPHOGENETIC PROTEIN 10"/>
    <property type="match status" value="1"/>
</dbReference>
<dbReference type="GO" id="GO:0005125">
    <property type="term" value="F:cytokine activity"/>
    <property type="evidence" value="ECO:0007669"/>
    <property type="project" value="TreeGrafter"/>
</dbReference>
<dbReference type="OrthoDB" id="5987191at2759"/>
<sequence>MRTSSYWLLLTACTLCVYYLWKCGSISYWSSSMSAKALSYFDLPIPSSLVSSSSSSSSSLTPRRPSFDSARWPHGKTLSEYMLQLYHRRPDTDIVKAIQPSHISKPLSDGGRILEFTIPPVNSRRSLEAAELLGIAGAIVRVRLFHDATTRSADTPKILQSRKDDIWRAFNVTSAVAGRSNDTIRLNVHGRLTYRPYGDVPILLLNYSKTDLAPRQRRSVRTEQERDQESERRPRDNFSHRRRRDNCRRSPLYVDFSLITYDEWIVAPPGYEAYQCVGKCFFPLADHLSPTQHAIVQTKLHGALQHLPRNKNMSDNKIVGRACCVPTKLTSISLLYVGDATNSVTYEYDFQDMVVVECGCR</sequence>
<evidence type="ECO:0000256" key="6">
    <source>
        <dbReference type="ARBA" id="ARBA00023157"/>
    </source>
</evidence>
<dbReference type="InterPro" id="IPR017948">
    <property type="entry name" value="TGFb_CS"/>
</dbReference>
<dbReference type="InterPro" id="IPR029034">
    <property type="entry name" value="Cystine-knot_cytokine"/>
</dbReference>
<evidence type="ECO:0000313" key="11">
    <source>
        <dbReference type="EMBL" id="EFN87871.1"/>
    </source>
</evidence>
<dbReference type="InterPro" id="IPR001839">
    <property type="entry name" value="TGF-b_C"/>
</dbReference>
<dbReference type="PROSITE" id="PS00250">
    <property type="entry name" value="TGF_BETA_1"/>
    <property type="match status" value="1"/>
</dbReference>
<dbReference type="Proteomes" id="UP000008237">
    <property type="component" value="Unassembled WGS sequence"/>
</dbReference>
<evidence type="ECO:0000256" key="8">
    <source>
        <dbReference type="RuleBase" id="RU000354"/>
    </source>
</evidence>
<comment type="subcellular location">
    <subcellularLocation>
        <location evidence="1">Secreted</location>
    </subcellularLocation>
</comment>
<feature type="compositionally biased region" description="Basic and acidic residues" evidence="9">
    <location>
        <begin position="220"/>
        <end position="239"/>
    </location>
</feature>
<organism evidence="12">
    <name type="scientific">Harpegnathos saltator</name>
    <name type="common">Jerdon's jumping ant</name>
    <dbReference type="NCBI Taxonomy" id="610380"/>
    <lineage>
        <taxon>Eukaryota</taxon>
        <taxon>Metazoa</taxon>
        <taxon>Ecdysozoa</taxon>
        <taxon>Arthropoda</taxon>
        <taxon>Hexapoda</taxon>
        <taxon>Insecta</taxon>
        <taxon>Pterygota</taxon>
        <taxon>Neoptera</taxon>
        <taxon>Endopterygota</taxon>
        <taxon>Hymenoptera</taxon>
        <taxon>Apocrita</taxon>
        <taxon>Aculeata</taxon>
        <taxon>Formicoidea</taxon>
        <taxon>Formicidae</taxon>
        <taxon>Ponerinae</taxon>
        <taxon>Ponerini</taxon>
        <taxon>Harpegnathos</taxon>
    </lineage>
</organism>
<dbReference type="EMBL" id="GL446390">
    <property type="protein sequence ID" value="EFN87871.1"/>
    <property type="molecule type" value="Genomic_DNA"/>
</dbReference>